<comment type="subunit">
    <text evidence="3">Heterooctamer of two A chains, two B chains, two C chains and two D chains.</text>
</comment>
<keyword evidence="8" id="KW-0249">Electron transport</keyword>
<dbReference type="Proteomes" id="UP001549110">
    <property type="component" value="Unassembled WGS sequence"/>
</dbReference>
<evidence type="ECO:0000256" key="8">
    <source>
        <dbReference type="ARBA" id="ARBA00022982"/>
    </source>
</evidence>
<dbReference type="InterPro" id="IPR005171">
    <property type="entry name" value="Cyt_c_oxidase_su4_prok"/>
</dbReference>
<evidence type="ECO:0000313" key="19">
    <source>
        <dbReference type="Proteomes" id="UP001549110"/>
    </source>
</evidence>
<dbReference type="NCBIfam" id="TIGR02847">
    <property type="entry name" value="CyoD"/>
    <property type="match status" value="1"/>
</dbReference>
<feature type="transmembrane region" description="Helical" evidence="17">
    <location>
        <begin position="44"/>
        <end position="65"/>
    </location>
</feature>
<name>A0ABV2ENM7_9CAUL</name>
<sequence length="117" mass="12353">MAGARAASHGGLKAYTVGFVLSLGLTALSFAAVMSGLIPRETQLPAITVLAVIQLLVQLGFFLHLGASPEQRSNTAIFVLTILLIATVVAGSLWVIHNANVNMMPIQMSPEQARARE</sequence>
<keyword evidence="5" id="KW-0813">Transport</keyword>
<evidence type="ECO:0000256" key="9">
    <source>
        <dbReference type="ARBA" id="ARBA00022989"/>
    </source>
</evidence>
<evidence type="ECO:0000256" key="6">
    <source>
        <dbReference type="ARBA" id="ARBA00022475"/>
    </source>
</evidence>
<evidence type="ECO:0000256" key="17">
    <source>
        <dbReference type="SAM" id="Phobius"/>
    </source>
</evidence>
<evidence type="ECO:0000313" key="18">
    <source>
        <dbReference type="EMBL" id="MET3528685.1"/>
    </source>
</evidence>
<keyword evidence="6" id="KW-1003">Cell membrane</keyword>
<keyword evidence="10" id="KW-0560">Oxidoreductase</keyword>
<dbReference type="Pfam" id="PF03626">
    <property type="entry name" value="COX4_pro"/>
    <property type="match status" value="1"/>
</dbReference>
<evidence type="ECO:0000256" key="16">
    <source>
        <dbReference type="ARBA" id="ARBA00032185"/>
    </source>
</evidence>
<evidence type="ECO:0000256" key="4">
    <source>
        <dbReference type="ARBA" id="ARBA00014689"/>
    </source>
</evidence>
<evidence type="ECO:0000256" key="2">
    <source>
        <dbReference type="ARBA" id="ARBA00008079"/>
    </source>
</evidence>
<feature type="transmembrane region" description="Helical" evidence="17">
    <location>
        <begin position="12"/>
        <end position="38"/>
    </location>
</feature>
<feature type="transmembrane region" description="Helical" evidence="17">
    <location>
        <begin position="77"/>
        <end position="96"/>
    </location>
</feature>
<reference evidence="18 19" key="1">
    <citation type="submission" date="2024-06" db="EMBL/GenBank/DDBJ databases">
        <title>Genomic Encyclopedia of Type Strains, Phase IV (KMG-IV): sequencing the most valuable type-strain genomes for metagenomic binning, comparative biology and taxonomic classification.</title>
        <authorList>
            <person name="Goeker M."/>
        </authorList>
    </citation>
    <scope>NUCLEOTIDE SEQUENCE [LARGE SCALE GENOMIC DNA]</scope>
    <source>
        <strain evidence="18 19">DSM 17809</strain>
    </source>
</reference>
<evidence type="ECO:0000256" key="10">
    <source>
        <dbReference type="ARBA" id="ARBA00023002"/>
    </source>
</evidence>
<gene>
    <name evidence="18" type="ORF">ABID41_003827</name>
</gene>
<dbReference type="PANTHER" id="PTHR36835">
    <property type="entry name" value="CYTOCHROME BO(3) UBIQUINOL OXIDASE SUBUNIT 4"/>
    <property type="match status" value="1"/>
</dbReference>
<evidence type="ECO:0000256" key="12">
    <source>
        <dbReference type="ARBA" id="ARBA00025694"/>
    </source>
</evidence>
<keyword evidence="11 17" id="KW-0472">Membrane</keyword>
<dbReference type="InterPro" id="IPR050968">
    <property type="entry name" value="Cytochrome_c_oxidase_bac_sub4"/>
</dbReference>
<evidence type="ECO:0000256" key="3">
    <source>
        <dbReference type="ARBA" id="ARBA00011700"/>
    </source>
</evidence>
<evidence type="ECO:0000256" key="15">
    <source>
        <dbReference type="ARBA" id="ARBA00031887"/>
    </source>
</evidence>
<comment type="subcellular location">
    <subcellularLocation>
        <location evidence="1">Cell membrane</location>
        <topology evidence="1">Multi-pass membrane protein</topology>
    </subcellularLocation>
</comment>
<organism evidence="18 19">
    <name type="scientific">Phenylobacterium koreense</name>
    <dbReference type="NCBI Taxonomy" id="266125"/>
    <lineage>
        <taxon>Bacteria</taxon>
        <taxon>Pseudomonadati</taxon>
        <taxon>Pseudomonadota</taxon>
        <taxon>Alphaproteobacteria</taxon>
        <taxon>Caulobacterales</taxon>
        <taxon>Caulobacteraceae</taxon>
        <taxon>Phenylobacterium</taxon>
    </lineage>
</organism>
<evidence type="ECO:0000256" key="11">
    <source>
        <dbReference type="ARBA" id="ARBA00023136"/>
    </source>
</evidence>
<dbReference type="InterPro" id="IPR014210">
    <property type="entry name" value="Cyt_o_ubiqinol_oxidase_su4"/>
</dbReference>
<dbReference type="PANTHER" id="PTHR36835:SF1">
    <property type="entry name" value="CYTOCHROME BO(3) UBIQUINOL OXIDASE SUBUNIT 4"/>
    <property type="match status" value="1"/>
</dbReference>
<dbReference type="EMBL" id="JBEPLU010000005">
    <property type="protein sequence ID" value="MET3528685.1"/>
    <property type="molecule type" value="Genomic_DNA"/>
</dbReference>
<keyword evidence="19" id="KW-1185">Reference proteome</keyword>
<comment type="caution">
    <text evidence="18">The sequence shown here is derived from an EMBL/GenBank/DDBJ whole genome shotgun (WGS) entry which is preliminary data.</text>
</comment>
<keyword evidence="7 17" id="KW-0812">Transmembrane</keyword>
<accession>A0ABV2ENM7</accession>
<comment type="function">
    <text evidence="12">Cytochrome bo(3) ubiquinol terminal oxidase is the component of the aerobic respiratory chain of E.coli that predominates when cells are grown at high aeration. Has proton pump activity across the membrane in addition to electron transfer, pumping 2 protons/electron.</text>
</comment>
<proteinExistence type="inferred from homology"/>
<comment type="similarity">
    <text evidence="2">Belongs to the cytochrome c oxidase bacterial subunit 4 family.</text>
</comment>
<evidence type="ECO:0000256" key="13">
    <source>
        <dbReference type="ARBA" id="ARBA00030071"/>
    </source>
</evidence>
<evidence type="ECO:0000256" key="5">
    <source>
        <dbReference type="ARBA" id="ARBA00022448"/>
    </source>
</evidence>
<protein>
    <recommendedName>
        <fullName evidence="4">Cytochrome bo(3) ubiquinol oxidase subunit 4</fullName>
    </recommendedName>
    <alternativeName>
        <fullName evidence="16">Cytochrome o ubiquinol oxidase subunit 4</fullName>
    </alternativeName>
    <alternativeName>
        <fullName evidence="13">Oxidase bo(3) subunit 4</fullName>
    </alternativeName>
    <alternativeName>
        <fullName evidence="14">Ubiquinol oxidase polypeptide IV</fullName>
    </alternativeName>
    <alternativeName>
        <fullName evidence="15">Ubiquinol oxidase subunit 4</fullName>
    </alternativeName>
</protein>
<evidence type="ECO:0000256" key="1">
    <source>
        <dbReference type="ARBA" id="ARBA00004651"/>
    </source>
</evidence>
<evidence type="ECO:0000256" key="7">
    <source>
        <dbReference type="ARBA" id="ARBA00022692"/>
    </source>
</evidence>
<dbReference type="RefSeq" id="WP_354298544.1">
    <property type="nucleotide sequence ID" value="NZ_JBEPLU010000005.1"/>
</dbReference>
<keyword evidence="9 17" id="KW-1133">Transmembrane helix</keyword>
<evidence type="ECO:0000256" key="14">
    <source>
        <dbReference type="ARBA" id="ARBA00030211"/>
    </source>
</evidence>